<keyword evidence="1" id="KW-1133">Transmembrane helix</keyword>
<dbReference type="AlphaFoldDB" id="A0A3L7JXU2"/>
<feature type="domain" description="YdbS-like PH" evidence="2">
    <location>
        <begin position="254"/>
        <end position="336"/>
    </location>
</feature>
<dbReference type="EMBL" id="RCVZ01000016">
    <property type="protein sequence ID" value="RLQ93252.1"/>
    <property type="molecule type" value="Genomic_DNA"/>
</dbReference>
<dbReference type="PANTHER" id="PTHR34473:SF2">
    <property type="entry name" value="UPF0699 TRANSMEMBRANE PROTEIN YDBT"/>
    <property type="match status" value="1"/>
</dbReference>
<dbReference type="Proteomes" id="UP000276770">
    <property type="component" value="Unassembled WGS sequence"/>
</dbReference>
<feature type="transmembrane region" description="Helical" evidence="1">
    <location>
        <begin position="225"/>
        <end position="250"/>
    </location>
</feature>
<gene>
    <name evidence="3" type="ORF">D9X91_18255</name>
</gene>
<name>A0A3L7JXU2_9BACI</name>
<feature type="domain" description="YdbS-like PH" evidence="2">
    <location>
        <begin position="64"/>
        <end position="145"/>
    </location>
</feature>
<accession>A0A3L7JXU2</accession>
<keyword evidence="1" id="KW-0812">Transmembrane</keyword>
<comment type="caution">
    <text evidence="3">The sequence shown here is derived from an EMBL/GenBank/DDBJ whole genome shotgun (WGS) entry which is preliminary data.</text>
</comment>
<dbReference type="Pfam" id="PF03703">
    <property type="entry name" value="bPH_2"/>
    <property type="match status" value="3"/>
</dbReference>
<dbReference type="InterPro" id="IPR014529">
    <property type="entry name" value="UCP026631"/>
</dbReference>
<feature type="transmembrane region" description="Helical" evidence="1">
    <location>
        <begin position="378"/>
        <end position="396"/>
    </location>
</feature>
<reference evidence="3 4" key="1">
    <citation type="submission" date="2018-10" db="EMBL/GenBank/DDBJ databases">
        <title>Falsibacillus sp. genome draft.</title>
        <authorList>
            <person name="Shi S."/>
        </authorList>
    </citation>
    <scope>NUCLEOTIDE SEQUENCE [LARGE SCALE GENOMIC DNA]</scope>
    <source>
        <strain evidence="3 4">GY 10110</strain>
    </source>
</reference>
<evidence type="ECO:0000313" key="3">
    <source>
        <dbReference type="EMBL" id="RLQ93252.1"/>
    </source>
</evidence>
<dbReference type="PANTHER" id="PTHR34473">
    <property type="entry name" value="UPF0699 TRANSMEMBRANE PROTEIN YDBS"/>
    <property type="match status" value="1"/>
</dbReference>
<evidence type="ECO:0000313" key="4">
    <source>
        <dbReference type="Proteomes" id="UP000276770"/>
    </source>
</evidence>
<dbReference type="InterPro" id="IPR005182">
    <property type="entry name" value="YdbS-like_PH"/>
</dbReference>
<feature type="transmembrane region" description="Helical" evidence="1">
    <location>
        <begin position="181"/>
        <end position="205"/>
    </location>
</feature>
<keyword evidence="4" id="KW-1185">Reference proteome</keyword>
<sequence>MSERKRLHPIAAIWNFLKQLKGMIFPLLVLLVGSNGIQSYWDYFPMGITVISIVFALAAGIIKWRRFTYRLEDGELRIEYGLFVKKKRFIPFDRIQSFHFSQSILHRPFGLTRVEVETAGSTDNRKSEAELTAIYKHDAEWLEQTIRNSKKSQSMILESSLEDDQKTSAEAFIYKVAPRELLLMATTSGGIGVVLSGVFALWTQFDEYIPYQEIFDEMGKLVHNSIILISAAIFIGFFLVWLISIFITMLKYGNFTVRKDNDDIIITRGLVERKQITIPMKRVQAVRVAENILRQPFGFATVHLISAGGSVFQKESAAVMVLPIIKKKRIPEIMNNLLPDFGTEPEFARPPRRSLLRYVIIGEWKALIAAGALTWFLWPWGSLACILPLLAFVLAWSKYKAAGWAIDGHRLALQYRSIGKNTFFMNKNRIQSMQTKQSWFQQKNELETIKATVKSGEAGRRVTVKYIESKDASHIYEWFTPAASQASLKKVES</sequence>
<dbReference type="RefSeq" id="WP_121682160.1">
    <property type="nucleotide sequence ID" value="NZ_RCVZ01000016.1"/>
</dbReference>
<feature type="domain" description="YdbS-like PH" evidence="2">
    <location>
        <begin position="399"/>
        <end position="478"/>
    </location>
</feature>
<protein>
    <recommendedName>
        <fullName evidence="2">YdbS-like PH domain-containing protein</fullName>
    </recommendedName>
</protein>
<keyword evidence="1" id="KW-0472">Membrane</keyword>
<proteinExistence type="predicted"/>
<evidence type="ECO:0000256" key="1">
    <source>
        <dbReference type="SAM" id="Phobius"/>
    </source>
</evidence>
<feature type="transmembrane region" description="Helical" evidence="1">
    <location>
        <begin position="43"/>
        <end position="62"/>
    </location>
</feature>
<evidence type="ECO:0000259" key="2">
    <source>
        <dbReference type="Pfam" id="PF03703"/>
    </source>
</evidence>
<dbReference type="PIRSF" id="PIRSF026631">
    <property type="entry name" value="UCP026631"/>
    <property type="match status" value="1"/>
</dbReference>
<feature type="transmembrane region" description="Helical" evidence="1">
    <location>
        <begin position="20"/>
        <end position="37"/>
    </location>
</feature>
<organism evidence="3 4">
    <name type="scientific">Falsibacillus albus</name>
    <dbReference type="NCBI Taxonomy" id="2478915"/>
    <lineage>
        <taxon>Bacteria</taxon>
        <taxon>Bacillati</taxon>
        <taxon>Bacillota</taxon>
        <taxon>Bacilli</taxon>
        <taxon>Bacillales</taxon>
        <taxon>Bacillaceae</taxon>
        <taxon>Falsibacillus</taxon>
    </lineage>
</organism>
<dbReference type="OrthoDB" id="2195155at2"/>